<sequence length="245" mass="27462">MKYYLSLALVILLLLVSCKNETKTETANTEGIHKATAQEVLQVNQYTYIRVLEDGIEKWIAAPTTDVKVGETYYYGKPMEMQNFESKELNKTFETIYFIEKISATEDDVKSPLTANPHPLPMVPNQQSATTEAAKPTIDKKDVKVNSSEGTISIAELFKNREAYNNTVVRLRGEVTKYNPAIMNVNWLHMQDGTEYNGEFDLTVTTTATVQIGDVVTIEGKVALNKDFGAGYIYNIIIENASIIK</sequence>
<keyword evidence="1" id="KW-0732">Signal</keyword>
<dbReference type="Proteomes" id="UP001610104">
    <property type="component" value="Unassembled WGS sequence"/>
</dbReference>
<name>A0ABW7MSA6_9FLAO</name>
<protein>
    <recommendedName>
        <fullName evidence="4">GW domain-containing protein</fullName>
    </recommendedName>
</protein>
<dbReference type="RefSeq" id="WP_395438947.1">
    <property type="nucleotide sequence ID" value="NZ_JBAWKC010000004.1"/>
</dbReference>
<comment type="caution">
    <text evidence="2">The sequence shown here is derived from an EMBL/GenBank/DDBJ whole genome shotgun (WGS) entry which is preliminary data.</text>
</comment>
<evidence type="ECO:0008006" key="4">
    <source>
        <dbReference type="Google" id="ProtNLM"/>
    </source>
</evidence>
<reference evidence="2 3" key="1">
    <citation type="submission" date="2024-02" db="EMBL/GenBank/DDBJ databases">
        <title>A Gaetbulibacter species isolated from tidal flats and genomic insights of their niches.</title>
        <authorList>
            <person name="Ye Y."/>
        </authorList>
    </citation>
    <scope>NUCLEOTIDE SEQUENCE [LARGE SCALE GENOMIC DNA]</scope>
    <source>
        <strain evidence="2 3">KEM-8</strain>
    </source>
</reference>
<evidence type="ECO:0000313" key="3">
    <source>
        <dbReference type="Proteomes" id="UP001610104"/>
    </source>
</evidence>
<feature type="signal peptide" evidence="1">
    <location>
        <begin position="1"/>
        <end position="22"/>
    </location>
</feature>
<gene>
    <name evidence="2" type="ORF">V8G56_13315</name>
</gene>
<accession>A0ABW7MSA6</accession>
<proteinExistence type="predicted"/>
<evidence type="ECO:0000256" key="1">
    <source>
        <dbReference type="SAM" id="SignalP"/>
    </source>
</evidence>
<dbReference type="PROSITE" id="PS51257">
    <property type="entry name" value="PROKAR_LIPOPROTEIN"/>
    <property type="match status" value="1"/>
</dbReference>
<organism evidence="2 3">
    <name type="scientific">Gaetbulibacter aquiaggeris</name>
    <dbReference type="NCBI Taxonomy" id="1735373"/>
    <lineage>
        <taxon>Bacteria</taxon>
        <taxon>Pseudomonadati</taxon>
        <taxon>Bacteroidota</taxon>
        <taxon>Flavobacteriia</taxon>
        <taxon>Flavobacteriales</taxon>
        <taxon>Flavobacteriaceae</taxon>
        <taxon>Gaetbulibacter</taxon>
    </lineage>
</organism>
<evidence type="ECO:0000313" key="2">
    <source>
        <dbReference type="EMBL" id="MFH6769726.1"/>
    </source>
</evidence>
<feature type="chain" id="PRO_5046677288" description="GW domain-containing protein" evidence="1">
    <location>
        <begin position="23"/>
        <end position="245"/>
    </location>
</feature>
<dbReference type="EMBL" id="JBAWKC010000004">
    <property type="protein sequence ID" value="MFH6769726.1"/>
    <property type="molecule type" value="Genomic_DNA"/>
</dbReference>
<keyword evidence="3" id="KW-1185">Reference proteome</keyword>